<evidence type="ECO:0000256" key="1">
    <source>
        <dbReference type="ARBA" id="ARBA00023002"/>
    </source>
</evidence>
<evidence type="ECO:0000313" key="5">
    <source>
        <dbReference type="Proteomes" id="UP000032735"/>
    </source>
</evidence>
<dbReference type="InterPro" id="IPR050463">
    <property type="entry name" value="Gfo/Idh/MocA_oxidrdct_glycsds"/>
</dbReference>
<dbReference type="Pfam" id="PF22725">
    <property type="entry name" value="GFO_IDH_MocA_C3"/>
    <property type="match status" value="1"/>
</dbReference>
<dbReference type="GO" id="GO:0016491">
    <property type="term" value="F:oxidoreductase activity"/>
    <property type="evidence" value="ECO:0007669"/>
    <property type="project" value="UniProtKB-KW"/>
</dbReference>
<accession>A0A068R2D1</accession>
<dbReference type="Gene3D" id="3.40.50.720">
    <property type="entry name" value="NAD(P)-binding Rossmann-like Domain"/>
    <property type="match status" value="1"/>
</dbReference>
<dbReference type="GO" id="GO:0000166">
    <property type="term" value="F:nucleotide binding"/>
    <property type="evidence" value="ECO:0007669"/>
    <property type="project" value="InterPro"/>
</dbReference>
<dbReference type="STRING" id="1354304.XPG1_0585"/>
<dbReference type="PANTHER" id="PTHR43818:SF11">
    <property type="entry name" value="BCDNA.GH03377"/>
    <property type="match status" value="1"/>
</dbReference>
<dbReference type="InterPro" id="IPR000683">
    <property type="entry name" value="Gfo/Idh/MocA-like_OxRdtase_N"/>
</dbReference>
<sequence length="358" mass="40753">MKKIRWGIIGCGDVTEVKSGPAFYQLEHSELVAVMRRNPDLAKDFAQRHGVKKWYTDADELIQDPDVDAVYIATPPATHKKYTLLAAKAKKIVYVEKPMALTFEECNEMISICKSQNVPLFVAYYRRALSRFIKVKELIDSGAIGTPRIVNCLFYREMEECYKDHDNLPWLVKPEISGGGLFVDLACHTLDILDFLLGKIISVKGHAGFQEDAYPAEDCVSISFVFEKNIHGVGIWNFVSGTREDRVEIVGNKGKVVFSTFGHSAISYYDENGNIEQYDFENPKTIEMPLIQTVMDQLQGKGHCPSTGESAARTNWVIDEVLKDYRALYHRHSKRIADKEKDFLQSETDFSRQHRINP</sequence>
<feature type="domain" description="GFO/IDH/MocA-like oxidoreductase" evidence="3">
    <location>
        <begin position="132"/>
        <end position="256"/>
    </location>
</feature>
<gene>
    <name evidence="4" type="ORF">XPG1_0585</name>
</gene>
<evidence type="ECO:0000313" key="4">
    <source>
        <dbReference type="EMBL" id="CDG20240.1"/>
    </source>
</evidence>
<dbReference type="KEGG" id="xpo:XPG1_0585"/>
<dbReference type="AlphaFoldDB" id="A0A068R2D1"/>
<evidence type="ECO:0000259" key="3">
    <source>
        <dbReference type="Pfam" id="PF22725"/>
    </source>
</evidence>
<dbReference type="Pfam" id="PF01408">
    <property type="entry name" value="GFO_IDH_MocA"/>
    <property type="match status" value="1"/>
</dbReference>
<dbReference type="InterPro" id="IPR036291">
    <property type="entry name" value="NAD(P)-bd_dom_sf"/>
</dbReference>
<proteinExistence type="predicted"/>
<dbReference type="PANTHER" id="PTHR43818">
    <property type="entry name" value="BCDNA.GH03377"/>
    <property type="match status" value="1"/>
</dbReference>
<dbReference type="Gene3D" id="3.30.360.10">
    <property type="entry name" value="Dihydrodipicolinate Reductase, domain 2"/>
    <property type="match status" value="1"/>
</dbReference>
<dbReference type="OrthoDB" id="9781031at2"/>
<dbReference type="RefSeq" id="WP_084717253.1">
    <property type="nucleotide sequence ID" value="NZ_FO704551.1"/>
</dbReference>
<keyword evidence="5" id="KW-1185">Reference proteome</keyword>
<dbReference type="SUPFAM" id="SSF55347">
    <property type="entry name" value="Glyceraldehyde-3-phosphate dehydrogenase-like, C-terminal domain"/>
    <property type="match status" value="1"/>
</dbReference>
<dbReference type="EMBL" id="FO704551">
    <property type="protein sequence ID" value="CDG20240.1"/>
    <property type="molecule type" value="Genomic_DNA"/>
</dbReference>
<dbReference type="SUPFAM" id="SSF51735">
    <property type="entry name" value="NAD(P)-binding Rossmann-fold domains"/>
    <property type="match status" value="1"/>
</dbReference>
<keyword evidence="1" id="KW-0560">Oxidoreductase</keyword>
<organism evidence="4 5">
    <name type="scientific">Xenorhabdus poinarii G6</name>
    <dbReference type="NCBI Taxonomy" id="1354304"/>
    <lineage>
        <taxon>Bacteria</taxon>
        <taxon>Pseudomonadati</taxon>
        <taxon>Pseudomonadota</taxon>
        <taxon>Gammaproteobacteria</taxon>
        <taxon>Enterobacterales</taxon>
        <taxon>Morganellaceae</taxon>
        <taxon>Xenorhabdus</taxon>
    </lineage>
</organism>
<dbReference type="InterPro" id="IPR055170">
    <property type="entry name" value="GFO_IDH_MocA-like_dom"/>
</dbReference>
<protein>
    <submittedName>
        <fullName evidence="4">Putative Oxidoreductase, gfo/idh/moca family</fullName>
    </submittedName>
</protein>
<evidence type="ECO:0000259" key="2">
    <source>
        <dbReference type="Pfam" id="PF01408"/>
    </source>
</evidence>
<dbReference type="HOGENOM" id="CLU_023194_1_3_6"/>
<name>A0A068R2D1_9GAMM</name>
<dbReference type="Proteomes" id="UP000032735">
    <property type="component" value="Chromosome"/>
</dbReference>
<feature type="domain" description="Gfo/Idh/MocA-like oxidoreductase N-terminal" evidence="2">
    <location>
        <begin position="4"/>
        <end position="124"/>
    </location>
</feature>
<reference evidence="4 5" key="1">
    <citation type="submission" date="2013-07" db="EMBL/GenBank/DDBJ databases">
        <authorList>
            <person name="Genoscope - CEA"/>
        </authorList>
    </citation>
    <scope>NUCLEOTIDE SEQUENCE [LARGE SCALE GENOMIC DNA]</scope>
    <source>
        <strain evidence="4 5">G6</strain>
    </source>
</reference>